<reference evidence="4" key="1">
    <citation type="journal article" date="2019" name="Int. J. Syst. Evol. Microbiol.">
        <title>The Global Catalogue of Microorganisms (GCM) 10K type strain sequencing project: providing services to taxonomists for standard genome sequencing and annotation.</title>
        <authorList>
            <consortium name="The Broad Institute Genomics Platform"/>
            <consortium name="The Broad Institute Genome Sequencing Center for Infectious Disease"/>
            <person name="Wu L."/>
            <person name="Ma J."/>
        </authorList>
    </citation>
    <scope>NUCLEOTIDE SEQUENCE [LARGE SCALE GENOMIC DNA]</scope>
    <source>
        <strain evidence="4">JCM 16540</strain>
    </source>
</reference>
<feature type="compositionally biased region" description="Pro residues" evidence="1">
    <location>
        <begin position="84"/>
        <end position="102"/>
    </location>
</feature>
<accession>A0ABP6Y0W4</accession>
<keyword evidence="2" id="KW-0812">Transmembrane</keyword>
<feature type="region of interest" description="Disordered" evidence="1">
    <location>
        <begin position="1"/>
        <end position="112"/>
    </location>
</feature>
<feature type="compositionally biased region" description="Low complexity" evidence="1">
    <location>
        <begin position="1"/>
        <end position="18"/>
    </location>
</feature>
<evidence type="ECO:0000256" key="1">
    <source>
        <dbReference type="SAM" id="MobiDB-lite"/>
    </source>
</evidence>
<feature type="compositionally biased region" description="Low complexity" evidence="1">
    <location>
        <begin position="103"/>
        <end position="112"/>
    </location>
</feature>
<feature type="transmembrane region" description="Helical" evidence="2">
    <location>
        <begin position="120"/>
        <end position="140"/>
    </location>
</feature>
<dbReference type="Proteomes" id="UP001500767">
    <property type="component" value="Unassembled WGS sequence"/>
</dbReference>
<name>A0ABP6Y0W4_9ACTN</name>
<gene>
    <name evidence="3" type="ORF">GCM10022197_35790</name>
</gene>
<feature type="region of interest" description="Disordered" evidence="1">
    <location>
        <begin position="145"/>
        <end position="165"/>
    </location>
</feature>
<organism evidence="3 4">
    <name type="scientific">Microlunatus spumicola</name>
    <dbReference type="NCBI Taxonomy" id="81499"/>
    <lineage>
        <taxon>Bacteria</taxon>
        <taxon>Bacillati</taxon>
        <taxon>Actinomycetota</taxon>
        <taxon>Actinomycetes</taxon>
        <taxon>Propionibacteriales</taxon>
        <taxon>Propionibacteriaceae</taxon>
        <taxon>Microlunatus</taxon>
    </lineage>
</organism>
<keyword evidence="2" id="KW-0472">Membrane</keyword>
<keyword evidence="4" id="KW-1185">Reference proteome</keyword>
<evidence type="ECO:0000313" key="3">
    <source>
        <dbReference type="EMBL" id="GAA3575587.1"/>
    </source>
</evidence>
<proteinExistence type="predicted"/>
<dbReference type="EMBL" id="BAAAYR010000005">
    <property type="protein sequence ID" value="GAA3575587.1"/>
    <property type="molecule type" value="Genomic_DNA"/>
</dbReference>
<feature type="compositionally biased region" description="Gly residues" evidence="1">
    <location>
        <begin position="150"/>
        <end position="159"/>
    </location>
</feature>
<evidence type="ECO:0000256" key="2">
    <source>
        <dbReference type="SAM" id="Phobius"/>
    </source>
</evidence>
<sequence length="450" mass="46426">MSQPPEGGQGPQDGQPPQGQGGSGPQGRPQQGGLPPQPGHPGPQGYPQQPPYGPRPQGYPQQAPYGPGPQGYPQQPPYAAGPRPQQPYPGPYPPGPYQPGPYAPGQNPAGPGPAKKRTGLFVLIGAGALALVLAVVAVAVNLGGREDSAGGTGGSGGSSTSGAPAAASASDAVTGYLNAVAKGDAAAAVAYAADPSTIDTTYMTPAVLAASAKLAPLTAIEVGPSDPDATSVPVSYRLGDTPVSTSLEVMKASDDTWKLVSVASDVDLTSARDDGVPMLLNGAKLKAGTFSVLPGVYRVTSGLRNFDYGKRPELVVRYPTDYPDTTRVAPQISSKGQQSALAAIKKSWSSCLDKHAQKPKGCPNQFVYKDFNFKDSTVRWSRRGSDPFKKIKPQYSDATTVQYAVKRDLFLKGTCTAGGRTGTCTGTLKGGNVQVEARLSGDKIKVAWLV</sequence>
<keyword evidence="2" id="KW-1133">Transmembrane helix</keyword>
<feature type="compositionally biased region" description="Low complexity" evidence="1">
    <location>
        <begin position="55"/>
        <end position="83"/>
    </location>
</feature>
<comment type="caution">
    <text evidence="3">The sequence shown here is derived from an EMBL/GenBank/DDBJ whole genome shotgun (WGS) entry which is preliminary data.</text>
</comment>
<dbReference type="RefSeq" id="WP_204911011.1">
    <property type="nucleotide sequence ID" value="NZ_BAAAYR010000005.1"/>
</dbReference>
<evidence type="ECO:0000313" key="4">
    <source>
        <dbReference type="Proteomes" id="UP001500767"/>
    </source>
</evidence>
<protein>
    <submittedName>
        <fullName evidence="3">Uncharacterized protein</fullName>
    </submittedName>
</protein>